<dbReference type="EMBL" id="VOQS01000005">
    <property type="protein sequence ID" value="TXC80793.1"/>
    <property type="molecule type" value="Genomic_DNA"/>
</dbReference>
<dbReference type="InterPro" id="IPR036692">
    <property type="entry name" value="Shew3726-like_sf"/>
</dbReference>
<evidence type="ECO:0000313" key="1">
    <source>
        <dbReference type="EMBL" id="TXC80793.1"/>
    </source>
</evidence>
<evidence type="ECO:0000313" key="2">
    <source>
        <dbReference type="Proteomes" id="UP000321776"/>
    </source>
</evidence>
<sequence>MLFSLMLGFPGQGGDMTRNTVWSVLDESMSMAIKFKLEVDGVVHDAKISYEALRDHFGADDAAGSEEAAFYANADRIRDVAAAKVVRGERDPITMRSRDF</sequence>
<organism evidence="1 2">
    <name type="scientific">Paraburkholderia azotifigens</name>
    <dbReference type="NCBI Taxonomy" id="2057004"/>
    <lineage>
        <taxon>Bacteria</taxon>
        <taxon>Pseudomonadati</taxon>
        <taxon>Pseudomonadota</taxon>
        <taxon>Betaproteobacteria</taxon>
        <taxon>Burkholderiales</taxon>
        <taxon>Burkholderiaceae</taxon>
        <taxon>Paraburkholderia</taxon>
    </lineage>
</organism>
<protein>
    <submittedName>
        <fullName evidence="1">DUF1488 domain-containing protein</fullName>
    </submittedName>
</protein>
<dbReference type="Proteomes" id="UP000321776">
    <property type="component" value="Unassembled WGS sequence"/>
</dbReference>
<gene>
    <name evidence="1" type="ORF">FRZ40_41955</name>
</gene>
<dbReference type="SUPFAM" id="SSF160272">
    <property type="entry name" value="Shew3726-like"/>
    <property type="match status" value="1"/>
</dbReference>
<name>A0A5C6V6A8_9BURK</name>
<dbReference type="AlphaFoldDB" id="A0A5C6V6A8"/>
<proteinExistence type="predicted"/>
<comment type="caution">
    <text evidence="1">The sequence shown here is derived from an EMBL/GenBank/DDBJ whole genome shotgun (WGS) entry which is preliminary data.</text>
</comment>
<accession>A0A5C6V6A8</accession>
<reference evidence="1 2" key="1">
    <citation type="journal article" date="2018" name="Int. J. Syst. Evol. Microbiol.">
        <title>Paraburkholderia azotifigens sp. nov., a nitrogen-fixing bacterium isolated from paddy soil.</title>
        <authorList>
            <person name="Choi G.M."/>
            <person name="Im W.T."/>
        </authorList>
    </citation>
    <scope>NUCLEOTIDE SEQUENCE [LARGE SCALE GENOMIC DNA]</scope>
    <source>
        <strain evidence="1 2">NF 2-5-3</strain>
    </source>
</reference>